<sequence length="163" mass="18436">MVLQQFLDASDQVFPPTKDLGQVGPVQYHVLVDGGFGQGLRFVRPYRDAKADTPEKRRFNEKHSSARRMIESTFGILTRRFQILMHPMQVNPSRAGRIIKALPVLHNLLPRKQDFLQGVRRFAPDESTLHSVERTMTGGAAAAKTVGEKITLYYTQVYGPARE</sequence>
<dbReference type="Pfam" id="PF13359">
    <property type="entry name" value="DDE_Tnp_4"/>
    <property type="match status" value="1"/>
</dbReference>
<evidence type="ECO:0000256" key="1">
    <source>
        <dbReference type="ARBA" id="ARBA00001968"/>
    </source>
</evidence>
<proteinExistence type="predicted"/>
<organism evidence="4 5">
    <name type="scientific">Cylicocyclus nassatus</name>
    <name type="common">Nematode worm</name>
    <dbReference type="NCBI Taxonomy" id="53992"/>
    <lineage>
        <taxon>Eukaryota</taxon>
        <taxon>Metazoa</taxon>
        <taxon>Ecdysozoa</taxon>
        <taxon>Nematoda</taxon>
        <taxon>Chromadorea</taxon>
        <taxon>Rhabditida</taxon>
        <taxon>Rhabditina</taxon>
        <taxon>Rhabditomorpha</taxon>
        <taxon>Strongyloidea</taxon>
        <taxon>Strongylidae</taxon>
        <taxon>Cylicocyclus</taxon>
    </lineage>
</organism>
<evidence type="ECO:0000256" key="2">
    <source>
        <dbReference type="ARBA" id="ARBA00022723"/>
    </source>
</evidence>
<dbReference type="EMBL" id="CATQJL010000316">
    <property type="protein sequence ID" value="CAJ0607829.1"/>
    <property type="molecule type" value="Genomic_DNA"/>
</dbReference>
<protein>
    <recommendedName>
        <fullName evidence="3">DDE Tnp4 domain-containing protein</fullName>
    </recommendedName>
</protein>
<keyword evidence="2" id="KW-0479">Metal-binding</keyword>
<evidence type="ECO:0000313" key="5">
    <source>
        <dbReference type="Proteomes" id="UP001176961"/>
    </source>
</evidence>
<keyword evidence="5" id="KW-1185">Reference proteome</keyword>
<name>A0AA36HD05_CYLNA</name>
<evidence type="ECO:0000259" key="3">
    <source>
        <dbReference type="Pfam" id="PF13359"/>
    </source>
</evidence>
<comment type="cofactor">
    <cofactor evidence="1">
        <name>a divalent metal cation</name>
        <dbReference type="ChEBI" id="CHEBI:60240"/>
    </cofactor>
</comment>
<dbReference type="AlphaFoldDB" id="A0AA36HD05"/>
<dbReference type="Proteomes" id="UP001176961">
    <property type="component" value="Unassembled WGS sequence"/>
</dbReference>
<reference evidence="4" key="1">
    <citation type="submission" date="2023-07" db="EMBL/GenBank/DDBJ databases">
        <authorList>
            <consortium name="CYATHOMIX"/>
        </authorList>
    </citation>
    <scope>NUCLEOTIDE SEQUENCE</scope>
    <source>
        <strain evidence="4">N/A</strain>
    </source>
</reference>
<accession>A0AA36HD05</accession>
<feature type="domain" description="DDE Tnp4" evidence="3">
    <location>
        <begin position="25"/>
        <end position="107"/>
    </location>
</feature>
<evidence type="ECO:0000313" key="4">
    <source>
        <dbReference type="EMBL" id="CAJ0607829.1"/>
    </source>
</evidence>
<dbReference type="InterPro" id="IPR027806">
    <property type="entry name" value="HARBI1_dom"/>
</dbReference>
<dbReference type="GO" id="GO:0046872">
    <property type="term" value="F:metal ion binding"/>
    <property type="evidence" value="ECO:0007669"/>
    <property type="project" value="UniProtKB-KW"/>
</dbReference>
<gene>
    <name evidence="4" type="ORF">CYNAS_LOCUS19812</name>
</gene>
<comment type="caution">
    <text evidence="4">The sequence shown here is derived from an EMBL/GenBank/DDBJ whole genome shotgun (WGS) entry which is preliminary data.</text>
</comment>